<proteinExistence type="predicted"/>
<organism evidence="1 2">
    <name type="scientific">Candidatus Kaiserbacteria bacterium RIFCSPHIGHO2_02_FULL_49_16</name>
    <dbReference type="NCBI Taxonomy" id="1798490"/>
    <lineage>
        <taxon>Bacteria</taxon>
        <taxon>Candidatus Kaiseribacteriota</taxon>
    </lineage>
</organism>
<dbReference type="Proteomes" id="UP000178042">
    <property type="component" value="Unassembled WGS sequence"/>
</dbReference>
<accession>A0A1F6DHT4</accession>
<dbReference type="InterPro" id="IPR007833">
    <property type="entry name" value="Capsule_polysaccharide_synth"/>
</dbReference>
<evidence type="ECO:0000313" key="1">
    <source>
        <dbReference type="EMBL" id="OGG60562.1"/>
    </source>
</evidence>
<protein>
    <recommendedName>
        <fullName evidence="3">Capsule polysaccharide biosynthesis protein</fullName>
    </recommendedName>
</protein>
<dbReference type="EMBL" id="MFLD01000012">
    <property type="protein sequence ID" value="OGG60562.1"/>
    <property type="molecule type" value="Genomic_DNA"/>
</dbReference>
<dbReference type="GO" id="GO:0015774">
    <property type="term" value="P:polysaccharide transport"/>
    <property type="evidence" value="ECO:0007669"/>
    <property type="project" value="InterPro"/>
</dbReference>
<evidence type="ECO:0000313" key="2">
    <source>
        <dbReference type="Proteomes" id="UP000178042"/>
    </source>
</evidence>
<comment type="caution">
    <text evidence="1">The sequence shown here is derived from an EMBL/GenBank/DDBJ whole genome shotgun (WGS) entry which is preliminary data.</text>
</comment>
<dbReference type="AlphaFoldDB" id="A0A1F6DHT4"/>
<dbReference type="Pfam" id="PF05159">
    <property type="entry name" value="Capsule_synth"/>
    <property type="match status" value="1"/>
</dbReference>
<name>A0A1F6DHT4_9BACT</name>
<gene>
    <name evidence="1" type="ORF">A3C86_04725</name>
</gene>
<dbReference type="GO" id="GO:0000271">
    <property type="term" value="P:polysaccharide biosynthetic process"/>
    <property type="evidence" value="ECO:0007669"/>
    <property type="project" value="InterPro"/>
</dbReference>
<evidence type="ECO:0008006" key="3">
    <source>
        <dbReference type="Google" id="ProtNLM"/>
    </source>
</evidence>
<reference evidence="1 2" key="1">
    <citation type="journal article" date="2016" name="Nat. Commun.">
        <title>Thousands of microbial genomes shed light on interconnected biogeochemical processes in an aquifer system.</title>
        <authorList>
            <person name="Anantharaman K."/>
            <person name="Brown C.T."/>
            <person name="Hug L.A."/>
            <person name="Sharon I."/>
            <person name="Castelle C.J."/>
            <person name="Probst A.J."/>
            <person name="Thomas B.C."/>
            <person name="Singh A."/>
            <person name="Wilkins M.J."/>
            <person name="Karaoz U."/>
            <person name="Brodie E.L."/>
            <person name="Williams K.H."/>
            <person name="Hubbard S.S."/>
            <person name="Banfield J.F."/>
        </authorList>
    </citation>
    <scope>NUCLEOTIDE SEQUENCE [LARGE SCALE GENOMIC DNA]</scope>
</reference>
<sequence length="474" mass="55077">MLMWPSDEPEVKILLDTLKKKGHEVAYWIGTRGDKKLCPQEAIFHDHFDAWDAKPAPALRQAPILPVSAELVSSMYETESSVLTLMNKRYDSSYVDERKHIYYTMLGYWNYVLDEVAPEAIVFNTIPHSIYSNIIYDLGQKRGIPMLCLEETWVARRMLSYSDYRKGSDELRAEIERVSKRVVTESELGEELREYWKEHMQPQSRVAPVYMAPQREIGEGWGLVKHRVQIALKALREGNLLSLVFGYMRRLGKKNLREDYESVIKRADWNVPFVYFPLHFQPERTTSPQGGVYHDQHLVVETLSSALPDGWEIYVKEHPSQWWLRGKTRYSSVRYPGYYERLAKIPRVRLVPISTDTFELTERARAVAVITGTSGWEALLRGKRPLVFGIPWYRDCPDIFRVDSVETCAMALEKIKNGARAPKENLLAFLKAFETVSIRAYLENQLEEKPRYTAQENMQIMASHTCEKLRALKS</sequence>